<keyword evidence="3" id="KW-1185">Reference proteome</keyword>
<name>A0ABY3WXZ7_9ACTN</name>
<gene>
    <name evidence="2" type="ORF">J4032_10510</name>
</gene>
<dbReference type="InterPro" id="IPR012347">
    <property type="entry name" value="Ferritin-like"/>
</dbReference>
<feature type="domain" description="DUF4142" evidence="1">
    <location>
        <begin position="50"/>
        <end position="186"/>
    </location>
</feature>
<dbReference type="Pfam" id="PF13628">
    <property type="entry name" value="DUF4142"/>
    <property type="match status" value="1"/>
</dbReference>
<evidence type="ECO:0000313" key="2">
    <source>
        <dbReference type="EMBL" id="UNM16436.1"/>
    </source>
</evidence>
<accession>A0ABY3WXZ7</accession>
<dbReference type="EMBL" id="CP071872">
    <property type="protein sequence ID" value="UNM16436.1"/>
    <property type="molecule type" value="Genomic_DNA"/>
</dbReference>
<evidence type="ECO:0000313" key="3">
    <source>
        <dbReference type="Proteomes" id="UP000828924"/>
    </source>
</evidence>
<sequence length="214" mass="22738">MSTGVVVVVLTATIAALVFPVWSYADRSGTEQAELRTGSVATRWGPLSAADRDFLVSVRLAGLWGIPAGQQAVARAPSRAVAVAGEHLVSGHTYLDGRVRDVAARLGTERLGMELPSQPTEEQRASLRELTAAQGRAYETSFTDLLRRSQGQALELAAGVRHTTRNSLVRALADDTVTAALDHMKVLEATGLVDFDAIATDAAEEPPRVTRGGH</sequence>
<protein>
    <submittedName>
        <fullName evidence="2">DUF4142 domain-containing protein</fullName>
    </submittedName>
</protein>
<reference evidence="2 3" key="1">
    <citation type="submission" date="2021-03" db="EMBL/GenBank/DDBJ databases">
        <title>Complete genome of Streptomyces formicae strain 1H-GS9 (DSM 100524).</title>
        <authorList>
            <person name="Atanasov K.E."/>
            <person name="Altabella T."/>
            <person name="Ferrer A."/>
        </authorList>
    </citation>
    <scope>NUCLEOTIDE SEQUENCE [LARGE SCALE GENOMIC DNA]</scope>
    <source>
        <strain evidence="2 3">1H-GS9</strain>
    </source>
</reference>
<organism evidence="2 3">
    <name type="scientific">Streptomyces formicae</name>
    <dbReference type="NCBI Taxonomy" id="1616117"/>
    <lineage>
        <taxon>Bacteria</taxon>
        <taxon>Bacillati</taxon>
        <taxon>Actinomycetota</taxon>
        <taxon>Actinomycetes</taxon>
        <taxon>Kitasatosporales</taxon>
        <taxon>Streptomycetaceae</taxon>
        <taxon>Streptomyces</taxon>
    </lineage>
</organism>
<proteinExistence type="predicted"/>
<dbReference type="Proteomes" id="UP000828924">
    <property type="component" value="Chromosome"/>
</dbReference>
<evidence type="ECO:0000259" key="1">
    <source>
        <dbReference type="Pfam" id="PF13628"/>
    </source>
</evidence>
<dbReference type="Gene3D" id="1.20.1260.10">
    <property type="match status" value="1"/>
</dbReference>
<dbReference type="InterPro" id="IPR025419">
    <property type="entry name" value="DUF4142"/>
</dbReference>